<evidence type="ECO:0000259" key="2">
    <source>
        <dbReference type="PROSITE" id="PS50222"/>
    </source>
</evidence>
<evidence type="ECO:0000313" key="4">
    <source>
        <dbReference type="Proteomes" id="UP000245119"/>
    </source>
</evidence>
<dbReference type="InterPro" id="IPR002048">
    <property type="entry name" value="EF_hand_dom"/>
</dbReference>
<feature type="signal peptide" evidence="1">
    <location>
        <begin position="1"/>
        <end position="15"/>
    </location>
</feature>
<dbReference type="OrthoDB" id="26525at2759"/>
<dbReference type="Proteomes" id="UP000245119">
    <property type="component" value="Linkage Group LG7"/>
</dbReference>
<gene>
    <name evidence="3" type="ORF">C0Q70_13018</name>
</gene>
<dbReference type="EMBL" id="PZQS01000007">
    <property type="protein sequence ID" value="PVD27843.1"/>
    <property type="molecule type" value="Genomic_DNA"/>
</dbReference>
<keyword evidence="4" id="KW-1185">Reference proteome</keyword>
<comment type="caution">
    <text evidence="3">The sequence shown here is derived from an EMBL/GenBank/DDBJ whole genome shotgun (WGS) entry which is preliminary data.</text>
</comment>
<dbReference type="Gene3D" id="1.10.238.10">
    <property type="entry name" value="EF-hand"/>
    <property type="match status" value="1"/>
</dbReference>
<dbReference type="AlphaFoldDB" id="A0A2T7P373"/>
<accession>A0A2T7P373</accession>
<sequence>MLVIVFLGLLAVALSDDASFTTQLFKLIDVDQDGVIRPSEMIAGYSNDDLNKDGLMTYEEFAAGAHPGSPPLSVEEAFDFWDSIDIEKNNEIDSTCPVVFFYLMDTNKDDEIKPEEFKENYLPVIYSLSKEHGDSKEKA</sequence>
<dbReference type="SUPFAM" id="SSF47473">
    <property type="entry name" value="EF-hand"/>
    <property type="match status" value="1"/>
</dbReference>
<keyword evidence="1" id="KW-0732">Signal</keyword>
<feature type="domain" description="EF-hand" evidence="2">
    <location>
        <begin position="16"/>
        <end position="51"/>
    </location>
</feature>
<protein>
    <recommendedName>
        <fullName evidence="2">EF-hand domain-containing protein</fullName>
    </recommendedName>
</protein>
<evidence type="ECO:0000256" key="1">
    <source>
        <dbReference type="SAM" id="SignalP"/>
    </source>
</evidence>
<evidence type="ECO:0000313" key="3">
    <source>
        <dbReference type="EMBL" id="PVD27843.1"/>
    </source>
</evidence>
<dbReference type="InterPro" id="IPR011992">
    <property type="entry name" value="EF-hand-dom_pair"/>
</dbReference>
<proteinExistence type="predicted"/>
<dbReference type="Pfam" id="PF13202">
    <property type="entry name" value="EF-hand_5"/>
    <property type="match status" value="1"/>
</dbReference>
<dbReference type="GO" id="GO:0005509">
    <property type="term" value="F:calcium ion binding"/>
    <property type="evidence" value="ECO:0007669"/>
    <property type="project" value="InterPro"/>
</dbReference>
<dbReference type="PROSITE" id="PS50222">
    <property type="entry name" value="EF_HAND_2"/>
    <property type="match status" value="1"/>
</dbReference>
<organism evidence="3 4">
    <name type="scientific">Pomacea canaliculata</name>
    <name type="common">Golden apple snail</name>
    <dbReference type="NCBI Taxonomy" id="400727"/>
    <lineage>
        <taxon>Eukaryota</taxon>
        <taxon>Metazoa</taxon>
        <taxon>Spiralia</taxon>
        <taxon>Lophotrochozoa</taxon>
        <taxon>Mollusca</taxon>
        <taxon>Gastropoda</taxon>
        <taxon>Caenogastropoda</taxon>
        <taxon>Architaenioglossa</taxon>
        <taxon>Ampullarioidea</taxon>
        <taxon>Ampullariidae</taxon>
        <taxon>Pomacea</taxon>
    </lineage>
</organism>
<reference evidence="3 4" key="1">
    <citation type="submission" date="2018-04" db="EMBL/GenBank/DDBJ databases">
        <title>The genome of golden apple snail Pomacea canaliculata provides insight into stress tolerance and invasive adaptation.</title>
        <authorList>
            <person name="Liu C."/>
            <person name="Liu B."/>
            <person name="Ren Y."/>
            <person name="Zhang Y."/>
            <person name="Wang H."/>
            <person name="Li S."/>
            <person name="Jiang F."/>
            <person name="Yin L."/>
            <person name="Zhang G."/>
            <person name="Qian W."/>
            <person name="Fan W."/>
        </authorList>
    </citation>
    <scope>NUCLEOTIDE SEQUENCE [LARGE SCALE GENOMIC DNA]</scope>
    <source>
        <strain evidence="3">SZHN2017</strain>
        <tissue evidence="3">Muscle</tissue>
    </source>
</reference>
<name>A0A2T7P373_POMCA</name>
<feature type="chain" id="PRO_5015432187" description="EF-hand domain-containing protein" evidence="1">
    <location>
        <begin position="16"/>
        <end position="139"/>
    </location>
</feature>